<dbReference type="OrthoDB" id="3098at2759"/>
<evidence type="ECO:0000256" key="1">
    <source>
        <dbReference type="ARBA" id="ARBA00022448"/>
    </source>
</evidence>
<dbReference type="GO" id="GO:0031965">
    <property type="term" value="C:nuclear membrane"/>
    <property type="evidence" value="ECO:0007669"/>
    <property type="project" value="UniProtKB-SubCell"/>
</dbReference>
<keyword evidence="7" id="KW-0472">Membrane</keyword>
<keyword evidence="3" id="KW-0653">Protein transport</keyword>
<keyword evidence="2" id="KW-0509">mRNA transport</keyword>
<dbReference type="Proteomes" id="UP000541444">
    <property type="component" value="Unassembled WGS sequence"/>
</dbReference>
<comment type="caution">
    <text evidence="8">The sequence shown here is derived from an EMBL/GenBank/DDBJ whole genome shotgun (WGS) entry which is preliminary data.</text>
</comment>
<dbReference type="Pfam" id="PF04121">
    <property type="entry name" value="Nup84_Nup100"/>
    <property type="match status" value="1"/>
</dbReference>
<dbReference type="InterPro" id="IPR007252">
    <property type="entry name" value="Nup84/Nup107"/>
</dbReference>
<comment type="subcellular location">
    <subcellularLocation>
        <location evidence="7">Nucleus</location>
        <location evidence="7">Nuclear pore complex</location>
    </subcellularLocation>
    <subcellularLocation>
        <location evidence="7">Nucleus membrane</location>
    </subcellularLocation>
</comment>
<reference evidence="8 9" key="1">
    <citation type="journal article" date="2020" name="IScience">
        <title>Genome Sequencing of the Endangered Kingdonia uniflora (Circaeasteraceae, Ranunculales) Reveals Potential Mechanisms of Evolutionary Specialization.</title>
        <authorList>
            <person name="Sun Y."/>
            <person name="Deng T."/>
            <person name="Zhang A."/>
            <person name="Moore M.J."/>
            <person name="Landis J.B."/>
            <person name="Lin N."/>
            <person name="Zhang H."/>
            <person name="Zhang X."/>
            <person name="Huang J."/>
            <person name="Zhang X."/>
            <person name="Sun H."/>
            <person name="Wang H."/>
        </authorList>
    </citation>
    <scope>NUCLEOTIDE SEQUENCE [LARGE SCALE GENOMIC DNA]</scope>
    <source>
        <strain evidence="8">TB1705</strain>
        <tissue evidence="8">Leaf</tissue>
    </source>
</reference>
<dbReference type="AlphaFoldDB" id="A0A7J7NBW7"/>
<gene>
    <name evidence="8" type="ORF">GIB67_032865</name>
</gene>
<organism evidence="8 9">
    <name type="scientific">Kingdonia uniflora</name>
    <dbReference type="NCBI Taxonomy" id="39325"/>
    <lineage>
        <taxon>Eukaryota</taxon>
        <taxon>Viridiplantae</taxon>
        <taxon>Streptophyta</taxon>
        <taxon>Embryophyta</taxon>
        <taxon>Tracheophyta</taxon>
        <taxon>Spermatophyta</taxon>
        <taxon>Magnoliopsida</taxon>
        <taxon>Ranunculales</taxon>
        <taxon>Circaeasteraceae</taxon>
        <taxon>Kingdonia</taxon>
    </lineage>
</organism>
<dbReference type="PANTHER" id="PTHR13003:SF2">
    <property type="entry name" value="NUCLEAR PORE COMPLEX PROTEIN NUP107"/>
    <property type="match status" value="1"/>
</dbReference>
<proteinExistence type="inferred from homology"/>
<comment type="subunit">
    <text evidence="7">Part of the nuclear pore complex (NPC).</text>
</comment>
<sequence length="108" mass="12566">MLSQDAIQRSHSMWLSRESKLTYGRQLEQVLKFLQKQDEYLLEDIWTLLKAGRRDEACELCRSSGQLWRAATLCPFGGMDHFCDDLPNADKIYPSVLSSVRMYLFSMP</sequence>
<dbReference type="Gene3D" id="1.10.3450.20">
    <property type="match status" value="1"/>
</dbReference>
<dbReference type="GO" id="GO:0006606">
    <property type="term" value="P:protein import into nucleus"/>
    <property type="evidence" value="ECO:0007669"/>
    <property type="project" value="TreeGrafter"/>
</dbReference>
<keyword evidence="6 7" id="KW-0539">Nucleus</keyword>
<accession>A0A7J7NBW7</accession>
<dbReference type="GO" id="GO:0031080">
    <property type="term" value="C:nuclear pore outer ring"/>
    <property type="evidence" value="ECO:0007669"/>
    <property type="project" value="TreeGrafter"/>
</dbReference>
<dbReference type="PANTHER" id="PTHR13003">
    <property type="entry name" value="NUP107-RELATED"/>
    <property type="match status" value="1"/>
</dbReference>
<name>A0A7J7NBW7_9MAGN</name>
<keyword evidence="1 7" id="KW-0813">Transport</keyword>
<protein>
    <recommendedName>
        <fullName evidence="7">Nuclear pore complex protein</fullName>
    </recommendedName>
</protein>
<keyword evidence="5 7" id="KW-0906">Nuclear pore complex</keyword>
<comment type="function">
    <text evidence="7">Functions as a component of the nuclear pore complex (NPC).</text>
</comment>
<evidence type="ECO:0000256" key="5">
    <source>
        <dbReference type="ARBA" id="ARBA00023132"/>
    </source>
</evidence>
<evidence type="ECO:0000256" key="3">
    <source>
        <dbReference type="ARBA" id="ARBA00022927"/>
    </source>
</evidence>
<dbReference type="EMBL" id="JACGCM010000923">
    <property type="protein sequence ID" value="KAF6164637.1"/>
    <property type="molecule type" value="Genomic_DNA"/>
</dbReference>
<evidence type="ECO:0000256" key="4">
    <source>
        <dbReference type="ARBA" id="ARBA00023010"/>
    </source>
</evidence>
<dbReference type="GO" id="GO:0006406">
    <property type="term" value="P:mRNA export from nucleus"/>
    <property type="evidence" value="ECO:0007669"/>
    <property type="project" value="TreeGrafter"/>
</dbReference>
<dbReference type="GO" id="GO:0017056">
    <property type="term" value="F:structural constituent of nuclear pore"/>
    <property type="evidence" value="ECO:0007669"/>
    <property type="project" value="UniProtKB-UniRule"/>
</dbReference>
<evidence type="ECO:0000313" key="8">
    <source>
        <dbReference type="EMBL" id="KAF6164637.1"/>
    </source>
</evidence>
<dbReference type="GO" id="GO:0000973">
    <property type="term" value="P:post-transcriptional tethering of RNA polymerase II gene DNA at nuclear periphery"/>
    <property type="evidence" value="ECO:0007669"/>
    <property type="project" value="TreeGrafter"/>
</dbReference>
<evidence type="ECO:0000256" key="2">
    <source>
        <dbReference type="ARBA" id="ARBA00022816"/>
    </source>
</evidence>
<comment type="similarity">
    <text evidence="7">Belongs to the nucleoporin Nup84/Nup107 family.</text>
</comment>
<evidence type="ECO:0000256" key="6">
    <source>
        <dbReference type="ARBA" id="ARBA00023242"/>
    </source>
</evidence>
<keyword evidence="4 7" id="KW-0811">Translocation</keyword>
<evidence type="ECO:0000256" key="7">
    <source>
        <dbReference type="RuleBase" id="RU365072"/>
    </source>
</evidence>
<keyword evidence="9" id="KW-1185">Reference proteome</keyword>
<evidence type="ECO:0000313" key="9">
    <source>
        <dbReference type="Proteomes" id="UP000541444"/>
    </source>
</evidence>